<dbReference type="InterPro" id="IPR053134">
    <property type="entry name" value="RNA-dir_DNA_polymerase"/>
</dbReference>
<feature type="domain" description="Reverse transcriptase" evidence="1">
    <location>
        <begin position="2"/>
        <end position="66"/>
    </location>
</feature>
<dbReference type="InterPro" id="IPR043502">
    <property type="entry name" value="DNA/RNA_pol_sf"/>
</dbReference>
<dbReference type="Proteomes" id="UP000765509">
    <property type="component" value="Unassembled WGS sequence"/>
</dbReference>
<organism evidence="2 3">
    <name type="scientific">Austropuccinia psidii MF-1</name>
    <dbReference type="NCBI Taxonomy" id="1389203"/>
    <lineage>
        <taxon>Eukaryota</taxon>
        <taxon>Fungi</taxon>
        <taxon>Dikarya</taxon>
        <taxon>Basidiomycota</taxon>
        <taxon>Pucciniomycotina</taxon>
        <taxon>Pucciniomycetes</taxon>
        <taxon>Pucciniales</taxon>
        <taxon>Sphaerophragmiaceae</taxon>
        <taxon>Austropuccinia</taxon>
    </lineage>
</organism>
<evidence type="ECO:0000313" key="3">
    <source>
        <dbReference type="Proteomes" id="UP000765509"/>
    </source>
</evidence>
<protein>
    <recommendedName>
        <fullName evidence="1">Reverse transcriptase domain-containing protein</fullName>
    </recommendedName>
</protein>
<dbReference type="InterPro" id="IPR043128">
    <property type="entry name" value="Rev_trsase/Diguanyl_cyclase"/>
</dbReference>
<gene>
    <name evidence="2" type="ORF">O181_079927</name>
</gene>
<dbReference type="OrthoDB" id="3250101at2759"/>
<dbReference type="AlphaFoldDB" id="A0A9Q3FN00"/>
<dbReference type="PANTHER" id="PTHR24559">
    <property type="entry name" value="TRANSPOSON TY3-I GAG-POL POLYPROTEIN"/>
    <property type="match status" value="1"/>
</dbReference>
<accession>A0A9Q3FN00</accession>
<dbReference type="Pfam" id="PF00078">
    <property type="entry name" value="RVT_1"/>
    <property type="match status" value="1"/>
</dbReference>
<sequence>MGIYEYTRMPYGIKNAPDHFQRMMDTIFQEAIFEGWMVVYIDDIMIYSETLEDHVQYIDRVLNRRKNFIFYEWEPGIGTPDSGETDSE</sequence>
<proteinExistence type="predicted"/>
<evidence type="ECO:0000259" key="1">
    <source>
        <dbReference type="Pfam" id="PF00078"/>
    </source>
</evidence>
<dbReference type="Gene3D" id="3.30.70.270">
    <property type="match status" value="1"/>
</dbReference>
<evidence type="ECO:0000313" key="2">
    <source>
        <dbReference type="EMBL" id="MBW0540212.1"/>
    </source>
</evidence>
<dbReference type="PANTHER" id="PTHR24559:SF444">
    <property type="entry name" value="REVERSE TRANSCRIPTASE DOMAIN-CONTAINING PROTEIN"/>
    <property type="match status" value="1"/>
</dbReference>
<dbReference type="EMBL" id="AVOT02044855">
    <property type="protein sequence ID" value="MBW0540212.1"/>
    <property type="molecule type" value="Genomic_DNA"/>
</dbReference>
<comment type="caution">
    <text evidence="2">The sequence shown here is derived from an EMBL/GenBank/DDBJ whole genome shotgun (WGS) entry which is preliminary data.</text>
</comment>
<keyword evidence="3" id="KW-1185">Reference proteome</keyword>
<dbReference type="SUPFAM" id="SSF56672">
    <property type="entry name" value="DNA/RNA polymerases"/>
    <property type="match status" value="1"/>
</dbReference>
<name>A0A9Q3FN00_9BASI</name>
<reference evidence="2" key="1">
    <citation type="submission" date="2021-03" db="EMBL/GenBank/DDBJ databases">
        <title>Draft genome sequence of rust myrtle Austropuccinia psidii MF-1, a brazilian biotype.</title>
        <authorList>
            <person name="Quecine M.C."/>
            <person name="Pachon D.M.R."/>
            <person name="Bonatelli M.L."/>
            <person name="Correr F.H."/>
            <person name="Franceschini L.M."/>
            <person name="Leite T.F."/>
            <person name="Margarido G.R.A."/>
            <person name="Almeida C.A."/>
            <person name="Ferrarezi J.A."/>
            <person name="Labate C.A."/>
        </authorList>
    </citation>
    <scope>NUCLEOTIDE SEQUENCE</scope>
    <source>
        <strain evidence="2">MF-1</strain>
    </source>
</reference>
<dbReference type="InterPro" id="IPR000477">
    <property type="entry name" value="RT_dom"/>
</dbReference>